<gene>
    <name evidence="1" type="ORF">SCF082_LOCUS52392</name>
</gene>
<protein>
    <submittedName>
        <fullName evidence="1">Uncharacterized protein</fullName>
    </submittedName>
</protein>
<name>A0ABP0SLF7_9DINO</name>
<evidence type="ECO:0000313" key="2">
    <source>
        <dbReference type="Proteomes" id="UP001642464"/>
    </source>
</evidence>
<reference evidence="1 2" key="1">
    <citation type="submission" date="2024-02" db="EMBL/GenBank/DDBJ databases">
        <authorList>
            <person name="Chen Y."/>
            <person name="Shah S."/>
            <person name="Dougan E. K."/>
            <person name="Thang M."/>
            <person name="Chan C."/>
        </authorList>
    </citation>
    <scope>NUCLEOTIDE SEQUENCE [LARGE SCALE GENOMIC DNA]</scope>
</reference>
<dbReference type="EMBL" id="CAXAMM010044084">
    <property type="protein sequence ID" value="CAK9112999.1"/>
    <property type="molecule type" value="Genomic_DNA"/>
</dbReference>
<organism evidence="1 2">
    <name type="scientific">Durusdinium trenchii</name>
    <dbReference type="NCBI Taxonomy" id="1381693"/>
    <lineage>
        <taxon>Eukaryota</taxon>
        <taxon>Sar</taxon>
        <taxon>Alveolata</taxon>
        <taxon>Dinophyceae</taxon>
        <taxon>Suessiales</taxon>
        <taxon>Symbiodiniaceae</taxon>
        <taxon>Durusdinium</taxon>
    </lineage>
</organism>
<keyword evidence="2" id="KW-1185">Reference proteome</keyword>
<proteinExistence type="predicted"/>
<comment type="caution">
    <text evidence="1">The sequence shown here is derived from an EMBL/GenBank/DDBJ whole genome shotgun (WGS) entry which is preliminary data.</text>
</comment>
<evidence type="ECO:0000313" key="1">
    <source>
        <dbReference type="EMBL" id="CAK9112999.1"/>
    </source>
</evidence>
<sequence>MADREMSAFLGRMDRLGQRVKDWKRARADLERVSTPLARSCVGVKHASAARTHSRGSRSLNRGTSVETKGESEWAKEALRPSPSRSSSKATSAMSRSPKSFVSILPSGRLLSGREWLPEEKIERAELDVEGAKAGNSRPSEIVRNEWQRSRNKLIDGSPSRRLRVRSPKRAVLSGLSPSRSRDVSENPFCMASETIDNPAAANKDSFLQGDVLSFEERIQALQEKASGLPKANIEAGSWLPVGAKAAPQATGSPSFGSPSSPWRPVRRSPQTGRSQGSDETLASRVSQLEDSLGRIEFMLQQVLGMAGSSGELAFKAPKANGWPPPGRRSPNAKGFTSVDTPEVAQEVGARRGFFKWPMDVTEAAEEARLQQAKTLACRGL</sequence>
<accession>A0ABP0SLF7</accession>
<dbReference type="Proteomes" id="UP001642464">
    <property type="component" value="Unassembled WGS sequence"/>
</dbReference>